<accession>A0A0J8C8G9</accession>
<protein>
    <submittedName>
        <fullName evidence="2">Uncharacterized protein</fullName>
    </submittedName>
</protein>
<comment type="caution">
    <text evidence="2">The sequence shown here is derived from an EMBL/GenBank/DDBJ whole genome shotgun (WGS) entry which is preliminary data.</text>
</comment>
<reference evidence="2 3" key="1">
    <citation type="submission" date="2015-06" db="EMBL/GenBank/DDBJ databases">
        <authorList>
            <person name="Ju K.-S."/>
            <person name="Doroghazi J.R."/>
            <person name="Metcalf W.W."/>
        </authorList>
    </citation>
    <scope>NUCLEOTIDE SEQUENCE [LARGE SCALE GENOMIC DNA]</scope>
    <source>
        <strain evidence="2 3">NRRL 3414</strain>
    </source>
</reference>
<dbReference type="Proteomes" id="UP000037432">
    <property type="component" value="Unassembled WGS sequence"/>
</dbReference>
<evidence type="ECO:0000256" key="1">
    <source>
        <dbReference type="SAM" id="MobiDB-lite"/>
    </source>
</evidence>
<evidence type="ECO:0000313" key="2">
    <source>
        <dbReference type="EMBL" id="KMS74185.1"/>
    </source>
</evidence>
<proteinExistence type="predicted"/>
<organism evidence="2 3">
    <name type="scientific">Streptomyces viridochromogenes</name>
    <dbReference type="NCBI Taxonomy" id="1938"/>
    <lineage>
        <taxon>Bacteria</taxon>
        <taxon>Bacillati</taxon>
        <taxon>Actinomycetota</taxon>
        <taxon>Actinomycetes</taxon>
        <taxon>Kitasatosporales</taxon>
        <taxon>Streptomycetaceae</taxon>
        <taxon>Streptomyces</taxon>
    </lineage>
</organism>
<dbReference type="RefSeq" id="WP_159029150.1">
    <property type="nucleotide sequence ID" value="NZ_LFNT01000014.1"/>
</dbReference>
<evidence type="ECO:0000313" key="3">
    <source>
        <dbReference type="Proteomes" id="UP000037432"/>
    </source>
</evidence>
<dbReference type="EMBL" id="LFNT01000014">
    <property type="protein sequence ID" value="KMS74185.1"/>
    <property type="molecule type" value="Genomic_DNA"/>
</dbReference>
<gene>
    <name evidence="2" type="ORF">ACM01_14770</name>
</gene>
<feature type="region of interest" description="Disordered" evidence="1">
    <location>
        <begin position="58"/>
        <end position="91"/>
    </location>
</feature>
<sequence length="91" mass="9409">MGVVAPLDRADLYALCAIGEDLLWHGVTVLEKDGHSRLAPIIAECTYFVGVADPDRAPTPATGSAPYAGPPTTSRSTSGSAGPCRQGCWHG</sequence>
<name>A0A0J8C8G9_STRVR</name>
<dbReference type="AlphaFoldDB" id="A0A0J8C8G9"/>
<feature type="compositionally biased region" description="Low complexity" evidence="1">
    <location>
        <begin position="70"/>
        <end position="83"/>
    </location>
</feature>
<dbReference type="PATRIC" id="fig|1938.3.peg.8528"/>